<proteinExistence type="predicted"/>
<keyword evidence="4" id="KW-1185">Reference proteome</keyword>
<evidence type="ECO:0000313" key="3">
    <source>
        <dbReference type="EMBL" id="MBK3517669.1"/>
    </source>
</evidence>
<feature type="transmembrane region" description="Helical" evidence="1">
    <location>
        <begin position="239"/>
        <end position="257"/>
    </location>
</feature>
<comment type="caution">
    <text evidence="3">The sequence shown here is derived from an EMBL/GenBank/DDBJ whole genome shotgun (WGS) entry which is preliminary data.</text>
</comment>
<dbReference type="InterPro" id="IPR050879">
    <property type="entry name" value="Acyltransferase_3"/>
</dbReference>
<evidence type="ECO:0000256" key="1">
    <source>
        <dbReference type="SAM" id="Phobius"/>
    </source>
</evidence>
<feature type="transmembrane region" description="Helical" evidence="1">
    <location>
        <begin position="302"/>
        <end position="320"/>
    </location>
</feature>
<feature type="transmembrane region" description="Helical" evidence="1">
    <location>
        <begin position="326"/>
        <end position="348"/>
    </location>
</feature>
<dbReference type="PANTHER" id="PTHR23028">
    <property type="entry name" value="ACETYLTRANSFERASE"/>
    <property type="match status" value="1"/>
</dbReference>
<keyword evidence="3" id="KW-0012">Acyltransferase</keyword>
<dbReference type="EMBL" id="JAENRR010000020">
    <property type="protein sequence ID" value="MBK3517669.1"/>
    <property type="molecule type" value="Genomic_DNA"/>
</dbReference>
<name>A0ABS1HKI8_9BACT</name>
<feature type="domain" description="Acyltransferase 3" evidence="2">
    <location>
        <begin position="18"/>
        <end position="343"/>
    </location>
</feature>
<keyword evidence="1" id="KW-0812">Transmembrane</keyword>
<dbReference type="InterPro" id="IPR002656">
    <property type="entry name" value="Acyl_transf_3_dom"/>
</dbReference>
<dbReference type="PANTHER" id="PTHR23028:SF53">
    <property type="entry name" value="ACYL_TRANSF_3 DOMAIN-CONTAINING PROTEIN"/>
    <property type="match status" value="1"/>
</dbReference>
<protein>
    <submittedName>
        <fullName evidence="3">Acyltransferase</fullName>
    </submittedName>
</protein>
<feature type="transmembrane region" description="Helical" evidence="1">
    <location>
        <begin position="21"/>
        <end position="39"/>
    </location>
</feature>
<dbReference type="Proteomes" id="UP000605676">
    <property type="component" value="Unassembled WGS sequence"/>
</dbReference>
<evidence type="ECO:0000313" key="4">
    <source>
        <dbReference type="Proteomes" id="UP000605676"/>
    </source>
</evidence>
<feature type="transmembrane region" description="Helical" evidence="1">
    <location>
        <begin position="154"/>
        <end position="175"/>
    </location>
</feature>
<feature type="transmembrane region" description="Helical" evidence="1">
    <location>
        <begin position="263"/>
        <end position="281"/>
    </location>
</feature>
<feature type="transmembrane region" description="Helical" evidence="1">
    <location>
        <begin position="182"/>
        <end position="199"/>
    </location>
</feature>
<reference evidence="3 4" key="1">
    <citation type="submission" date="2021-01" db="EMBL/GenBank/DDBJ databases">
        <title>Carboxyliciviraga sp.nov., isolated from coastal sediments.</title>
        <authorList>
            <person name="Lu D."/>
            <person name="Zhang T."/>
        </authorList>
    </citation>
    <scope>NUCLEOTIDE SEQUENCE [LARGE SCALE GENOMIC DNA]</scope>
    <source>
        <strain evidence="3 4">N1Y132</strain>
    </source>
</reference>
<dbReference type="Pfam" id="PF01757">
    <property type="entry name" value="Acyl_transf_3"/>
    <property type="match status" value="1"/>
</dbReference>
<organism evidence="3 4">
    <name type="scientific">Carboxylicivirga marina</name>
    <dbReference type="NCBI Taxonomy" id="2800988"/>
    <lineage>
        <taxon>Bacteria</taxon>
        <taxon>Pseudomonadati</taxon>
        <taxon>Bacteroidota</taxon>
        <taxon>Bacteroidia</taxon>
        <taxon>Marinilabiliales</taxon>
        <taxon>Marinilabiliaceae</taxon>
        <taxon>Carboxylicivirga</taxon>
    </lineage>
</organism>
<gene>
    <name evidence="3" type="ORF">JIV24_10030</name>
</gene>
<sequence length="365" mass="42049">MILNFLKRTTSSGKVLLELDGLRALAIFMVIYFHLWGFLNHHLQDKFENVSNILDSILHNGDNGVPVFFAISAFILGLPFAKFYIFSERRVNLKKYFIRRFTRLQPTYFIVLMVFGLYYTVTSKYDLSTIISSFISGNFYIHNILFKTGNYLNYVSWSLEVEFQFYLVLPLLALVFKLPKPLRRILLLIAIISGSYLQYNYKLLSFISLLNYYHYFLAGLLCVDLYLDEKIQLNINKGIEVIIGVLCLYVIIAVQPHHSIGCYLIPIATSAILTLALKSSCWKSFFSLPLLAMTGTMSYSMYLIHFQIIAIGGLVLLWIFNATNSISLLLLAAIVLVVVIWICSAIVFKFIEKPFMNPTWYKLKK</sequence>
<accession>A0ABS1HKI8</accession>
<keyword evidence="1" id="KW-0472">Membrane</keyword>
<dbReference type="RefSeq" id="WP_200464899.1">
    <property type="nucleotide sequence ID" value="NZ_JAENRR010000020.1"/>
</dbReference>
<keyword evidence="1" id="KW-1133">Transmembrane helix</keyword>
<keyword evidence="3" id="KW-0808">Transferase</keyword>
<feature type="transmembrane region" description="Helical" evidence="1">
    <location>
        <begin position="106"/>
        <end position="122"/>
    </location>
</feature>
<dbReference type="GO" id="GO:0016746">
    <property type="term" value="F:acyltransferase activity"/>
    <property type="evidence" value="ECO:0007669"/>
    <property type="project" value="UniProtKB-KW"/>
</dbReference>
<evidence type="ECO:0000259" key="2">
    <source>
        <dbReference type="Pfam" id="PF01757"/>
    </source>
</evidence>
<feature type="transmembrane region" description="Helical" evidence="1">
    <location>
        <begin position="65"/>
        <end position="85"/>
    </location>
</feature>